<name>A0AAD8M3T9_9APIA</name>
<proteinExistence type="inferred from homology"/>
<keyword evidence="5" id="KW-1185">Reference proteome</keyword>
<keyword evidence="2" id="KW-0560">Oxidoreductase</keyword>
<feature type="chain" id="PRO_5042066685" evidence="3">
    <location>
        <begin position="16"/>
        <end position="391"/>
    </location>
</feature>
<dbReference type="InterPro" id="IPR020904">
    <property type="entry name" value="Sc_DH/Rdtase_CS"/>
</dbReference>
<dbReference type="PANTHER" id="PTHR48107">
    <property type="entry name" value="NADPH-DEPENDENT ALDEHYDE REDUCTASE-LIKE PROTEIN, CHLOROPLASTIC-RELATED"/>
    <property type="match status" value="1"/>
</dbReference>
<accession>A0AAD8M3T9</accession>
<organism evidence="4 5">
    <name type="scientific">Heracleum sosnowskyi</name>
    <dbReference type="NCBI Taxonomy" id="360622"/>
    <lineage>
        <taxon>Eukaryota</taxon>
        <taxon>Viridiplantae</taxon>
        <taxon>Streptophyta</taxon>
        <taxon>Embryophyta</taxon>
        <taxon>Tracheophyta</taxon>
        <taxon>Spermatophyta</taxon>
        <taxon>Magnoliopsida</taxon>
        <taxon>eudicotyledons</taxon>
        <taxon>Gunneridae</taxon>
        <taxon>Pentapetalae</taxon>
        <taxon>asterids</taxon>
        <taxon>campanulids</taxon>
        <taxon>Apiales</taxon>
        <taxon>Apiaceae</taxon>
        <taxon>Apioideae</taxon>
        <taxon>apioid superclade</taxon>
        <taxon>Tordylieae</taxon>
        <taxon>Tordyliinae</taxon>
        <taxon>Heracleum</taxon>
    </lineage>
</organism>
<gene>
    <name evidence="4" type="ORF">POM88_045404</name>
</gene>
<dbReference type="Gene3D" id="3.40.50.720">
    <property type="entry name" value="NAD(P)-binding Rossmann-like Domain"/>
    <property type="match status" value="1"/>
</dbReference>
<dbReference type="GO" id="GO:0016616">
    <property type="term" value="F:oxidoreductase activity, acting on the CH-OH group of donors, NAD or NADP as acceptor"/>
    <property type="evidence" value="ECO:0007669"/>
    <property type="project" value="UniProtKB-ARBA"/>
</dbReference>
<comment type="caution">
    <text evidence="4">The sequence shown here is derived from an EMBL/GenBank/DDBJ whole genome shotgun (WGS) entry which is preliminary data.</text>
</comment>
<evidence type="ECO:0000313" key="4">
    <source>
        <dbReference type="EMBL" id="KAK1360930.1"/>
    </source>
</evidence>
<keyword evidence="3" id="KW-0732">Signal</keyword>
<dbReference type="InterPro" id="IPR002347">
    <property type="entry name" value="SDR_fam"/>
</dbReference>
<dbReference type="PRINTS" id="PR00080">
    <property type="entry name" value="SDRFAMILY"/>
</dbReference>
<dbReference type="PROSITE" id="PS00061">
    <property type="entry name" value="ADH_SHORT"/>
    <property type="match status" value="1"/>
</dbReference>
<sequence length="391" mass="42714">MALFQMMSLLRAVLALLMAREDNMEDNMRHIAIQDDAMVADAGATQQAYMFSRFVPVSRVLAICKPNLSKRYSFQAIRTSFPAISTSFQAKTQLFVRGMASGGNQFPPQKQEAQPGKEHVMDPNPQATNPQYNPANKLQGKVALVTGGDSGIGRSVCNCFALEGATVAFTYVKGQEDKDAKDTLDMIKKAKRSDAKDPIAVPTDLGFDENCKIVVNEVVKAFGRIDILVNNAAEQYKASSVEEIDEDRLLRVFRTNIFSYFFLTRHALKHMKEGSCIINTTSVNAYKGNAKLLDYTSTKGAIVAFTRGLALQLVEKGIRVNGVAPGPIWTPLIPASFDEEESAKFGSQTPMKRAGQPIEVATAYVFLASDADSSYYTGQVLHPNGGTIVNA</sequence>
<evidence type="ECO:0000256" key="3">
    <source>
        <dbReference type="SAM" id="SignalP"/>
    </source>
</evidence>
<dbReference type="PRINTS" id="PR00081">
    <property type="entry name" value="GDHRDH"/>
</dbReference>
<reference evidence="4" key="1">
    <citation type="submission" date="2023-02" db="EMBL/GenBank/DDBJ databases">
        <title>Genome of toxic invasive species Heracleum sosnowskyi carries increased number of genes despite the absence of recent whole-genome duplications.</title>
        <authorList>
            <person name="Schelkunov M."/>
            <person name="Shtratnikova V."/>
            <person name="Makarenko M."/>
            <person name="Klepikova A."/>
            <person name="Omelchenko D."/>
            <person name="Novikova G."/>
            <person name="Obukhova E."/>
            <person name="Bogdanov V."/>
            <person name="Penin A."/>
            <person name="Logacheva M."/>
        </authorList>
    </citation>
    <scope>NUCLEOTIDE SEQUENCE</scope>
    <source>
        <strain evidence="4">Hsosn_3</strain>
        <tissue evidence="4">Leaf</tissue>
    </source>
</reference>
<dbReference type="CDD" id="cd05355">
    <property type="entry name" value="SDR_c1"/>
    <property type="match status" value="1"/>
</dbReference>
<dbReference type="Proteomes" id="UP001237642">
    <property type="component" value="Unassembled WGS sequence"/>
</dbReference>
<dbReference type="InterPro" id="IPR036291">
    <property type="entry name" value="NAD(P)-bd_dom_sf"/>
</dbReference>
<evidence type="ECO:0000256" key="1">
    <source>
        <dbReference type="ARBA" id="ARBA00006484"/>
    </source>
</evidence>
<dbReference type="EMBL" id="JAUIZM010000010">
    <property type="protein sequence ID" value="KAK1360930.1"/>
    <property type="molecule type" value="Genomic_DNA"/>
</dbReference>
<comment type="similarity">
    <text evidence="1">Belongs to the short-chain dehydrogenases/reductases (SDR) family.</text>
</comment>
<dbReference type="PANTHER" id="PTHR48107:SF16">
    <property type="entry name" value="NADPH-DEPENDENT ALDEHYDE REDUCTASE 1, CHLOROPLASTIC"/>
    <property type="match status" value="1"/>
</dbReference>
<evidence type="ECO:0000256" key="2">
    <source>
        <dbReference type="ARBA" id="ARBA00023002"/>
    </source>
</evidence>
<dbReference type="SUPFAM" id="SSF51735">
    <property type="entry name" value="NAD(P)-binding Rossmann-fold domains"/>
    <property type="match status" value="1"/>
</dbReference>
<dbReference type="AlphaFoldDB" id="A0AAD8M3T9"/>
<evidence type="ECO:0000313" key="5">
    <source>
        <dbReference type="Proteomes" id="UP001237642"/>
    </source>
</evidence>
<reference evidence="4" key="2">
    <citation type="submission" date="2023-05" db="EMBL/GenBank/DDBJ databases">
        <authorList>
            <person name="Schelkunov M.I."/>
        </authorList>
    </citation>
    <scope>NUCLEOTIDE SEQUENCE</scope>
    <source>
        <strain evidence="4">Hsosn_3</strain>
        <tissue evidence="4">Leaf</tissue>
    </source>
</reference>
<protein>
    <submittedName>
        <fullName evidence="4">Glucose and ribitol dehydrogenase</fullName>
    </submittedName>
</protein>
<feature type="signal peptide" evidence="3">
    <location>
        <begin position="1"/>
        <end position="15"/>
    </location>
</feature>
<dbReference type="Pfam" id="PF13561">
    <property type="entry name" value="adh_short_C2"/>
    <property type="match status" value="1"/>
</dbReference>
<dbReference type="FunFam" id="3.40.50.720:FF:000084">
    <property type="entry name" value="Short-chain dehydrogenase reductase"/>
    <property type="match status" value="1"/>
</dbReference>